<dbReference type="Proteomes" id="UP000597338">
    <property type="component" value="Unassembled WGS sequence"/>
</dbReference>
<accession>A0ABQ1LEC6</accession>
<proteinExistence type="predicted"/>
<comment type="caution">
    <text evidence="2">The sequence shown here is derived from an EMBL/GenBank/DDBJ whole genome shotgun (WGS) entry which is preliminary data.</text>
</comment>
<dbReference type="Gene3D" id="3.40.390.10">
    <property type="entry name" value="Collagenase (Catalytic Domain)"/>
    <property type="match status" value="1"/>
</dbReference>
<feature type="domain" description="Peptidase M43 pregnancy-associated plasma-A" evidence="1">
    <location>
        <begin position="202"/>
        <end position="305"/>
    </location>
</feature>
<reference evidence="3" key="1">
    <citation type="journal article" date="2019" name="Int. J. Syst. Evol. Microbiol.">
        <title>The Global Catalogue of Microorganisms (GCM) 10K type strain sequencing project: providing services to taxonomists for standard genome sequencing and annotation.</title>
        <authorList>
            <consortium name="The Broad Institute Genomics Platform"/>
            <consortium name="The Broad Institute Genome Sequencing Center for Infectious Disease"/>
            <person name="Wu L."/>
            <person name="Ma J."/>
        </authorList>
    </citation>
    <scope>NUCLEOTIDE SEQUENCE [LARGE SCALE GENOMIC DNA]</scope>
    <source>
        <strain evidence="3">CGMCC 1.15342</strain>
    </source>
</reference>
<dbReference type="RefSeq" id="WP_188748361.1">
    <property type="nucleotide sequence ID" value="NZ_BMIK01000002.1"/>
</dbReference>
<organism evidence="2 3">
    <name type="scientific">Parapedobacter defluvii</name>
    <dbReference type="NCBI Taxonomy" id="2045106"/>
    <lineage>
        <taxon>Bacteria</taxon>
        <taxon>Pseudomonadati</taxon>
        <taxon>Bacteroidota</taxon>
        <taxon>Sphingobacteriia</taxon>
        <taxon>Sphingobacteriales</taxon>
        <taxon>Sphingobacteriaceae</taxon>
        <taxon>Parapedobacter</taxon>
    </lineage>
</organism>
<dbReference type="InterPro" id="IPR024079">
    <property type="entry name" value="MetalloPept_cat_dom_sf"/>
</dbReference>
<dbReference type="InterPro" id="IPR008754">
    <property type="entry name" value="Peptidase_M43"/>
</dbReference>
<protein>
    <recommendedName>
        <fullName evidence="1">Peptidase M43 pregnancy-associated plasma-A domain-containing protein</fullName>
    </recommendedName>
</protein>
<evidence type="ECO:0000313" key="2">
    <source>
        <dbReference type="EMBL" id="GGC21105.1"/>
    </source>
</evidence>
<keyword evidence="3" id="KW-1185">Reference proteome</keyword>
<name>A0ABQ1LEC6_9SPHI</name>
<dbReference type="SUPFAM" id="SSF55486">
    <property type="entry name" value="Metalloproteases ('zincins'), catalytic domain"/>
    <property type="match status" value="1"/>
</dbReference>
<sequence>MSTLLNFKMNSFFELRRISTYLIYIFALLLLDACHKAEINENMSSAINELQQHNELILQDSVGLNCGTIASEDFLTQRLGIKTYKLSAITDKIFLVHFHIVRKSDGTGGLTTSQVDQVLSNLQMGMEQASICVAEKGRSFINNSTFYSGSPSTNFNNIVTTNRQSDAINIYLLPTEALSFGRAVDIPSNALVLAGSYVLTPVVAHEFGHCLGLFHTHRGTADDGVGGPAQCPELVNGSNSSTCGDYVTDTPADPYQWQGCVYVGTGTDANGQHYSPLTDNTMSYVSPSCLQSFTPLQIARMHTAIDNNSTLQNAMSRITGPDVICTNGTYSVSNLPSGATVTWTTNGGLNISGSNTANPVTVVNTSGSGGAVIAEITTTCGSSSVTKYVLAGTSIVLGIEEMIDLQDSPSGDRFTVLAGIGNYKYTGVLKIKNLNGVPTTYSWSKVSGSTGAPIIGWSAQGNKVTVYSKGVNRYIKLRCTATTSCGSSFSKDYTFYTGFAP</sequence>
<gene>
    <name evidence="2" type="ORF">GCM10011386_11300</name>
</gene>
<evidence type="ECO:0000259" key="1">
    <source>
        <dbReference type="Pfam" id="PF05572"/>
    </source>
</evidence>
<dbReference type="Pfam" id="PF05572">
    <property type="entry name" value="Peptidase_M43"/>
    <property type="match status" value="1"/>
</dbReference>
<dbReference type="EMBL" id="BMIK01000002">
    <property type="protein sequence ID" value="GGC21105.1"/>
    <property type="molecule type" value="Genomic_DNA"/>
</dbReference>
<evidence type="ECO:0000313" key="3">
    <source>
        <dbReference type="Proteomes" id="UP000597338"/>
    </source>
</evidence>